<sequence>MNNLILHLESAQKHKTARFSSEGFSGTLISCAIVVLIKNSESQQDKNEHLERACMKTCGKSAMLVGFCILKYAHGIDTDRDESVRILPVGRILHHNNNNTEGYLNIPYSSGCP</sequence>
<dbReference type="EMBL" id="GEEE01009054">
    <property type="protein sequence ID" value="JAP54171.1"/>
    <property type="molecule type" value="Transcribed_RNA"/>
</dbReference>
<protein>
    <submittedName>
        <fullName evidence="1">Uncharacterized protein</fullName>
    </submittedName>
</protein>
<accession>A0A0X3PQE0</accession>
<organism evidence="1">
    <name type="scientific">Schistocephalus solidus</name>
    <name type="common">Tapeworm</name>
    <dbReference type="NCBI Taxonomy" id="70667"/>
    <lineage>
        <taxon>Eukaryota</taxon>
        <taxon>Metazoa</taxon>
        <taxon>Spiralia</taxon>
        <taxon>Lophotrochozoa</taxon>
        <taxon>Platyhelminthes</taxon>
        <taxon>Cestoda</taxon>
        <taxon>Eucestoda</taxon>
        <taxon>Diphyllobothriidea</taxon>
        <taxon>Diphyllobothriidae</taxon>
        <taxon>Schistocephalus</taxon>
    </lineage>
</organism>
<name>A0A0X3PQE0_SCHSO</name>
<evidence type="ECO:0000313" key="1">
    <source>
        <dbReference type="EMBL" id="JAP54171.1"/>
    </source>
</evidence>
<gene>
    <name evidence="1" type="ORF">TR112451</name>
</gene>
<reference evidence="1" key="1">
    <citation type="submission" date="2016-01" db="EMBL/GenBank/DDBJ databases">
        <title>Reference transcriptome for the parasite Schistocephalus solidus: insights into the molecular evolution of parasitism.</title>
        <authorList>
            <person name="Hebert F.O."/>
            <person name="Grambauer S."/>
            <person name="Barber I."/>
            <person name="Landry C.R."/>
            <person name="Aubin-Horth N."/>
        </authorList>
    </citation>
    <scope>NUCLEOTIDE SEQUENCE</scope>
</reference>
<proteinExistence type="predicted"/>
<dbReference type="AlphaFoldDB" id="A0A0X3PQE0"/>